<evidence type="ECO:0000259" key="8">
    <source>
        <dbReference type="PROSITE" id="PS50928"/>
    </source>
</evidence>
<reference evidence="9" key="1">
    <citation type="submission" date="2020-10" db="EMBL/GenBank/DDBJ databases">
        <authorList>
            <person name="Gilroy R."/>
        </authorList>
    </citation>
    <scope>NUCLEOTIDE SEQUENCE</scope>
    <source>
        <strain evidence="9">17113</strain>
    </source>
</reference>
<evidence type="ECO:0000256" key="2">
    <source>
        <dbReference type="ARBA" id="ARBA00022448"/>
    </source>
</evidence>
<evidence type="ECO:0000313" key="10">
    <source>
        <dbReference type="Proteomes" id="UP000823634"/>
    </source>
</evidence>
<feature type="transmembrane region" description="Helical" evidence="7">
    <location>
        <begin position="135"/>
        <end position="156"/>
    </location>
</feature>
<dbReference type="EMBL" id="JADINA010000019">
    <property type="protein sequence ID" value="MBO8426167.1"/>
    <property type="molecule type" value="Genomic_DNA"/>
</dbReference>
<dbReference type="PANTHER" id="PTHR43744">
    <property type="entry name" value="ABC TRANSPORTER PERMEASE PROTEIN MG189-RELATED-RELATED"/>
    <property type="match status" value="1"/>
</dbReference>
<evidence type="ECO:0000256" key="7">
    <source>
        <dbReference type="RuleBase" id="RU363032"/>
    </source>
</evidence>
<feature type="transmembrane region" description="Helical" evidence="7">
    <location>
        <begin position="210"/>
        <end position="232"/>
    </location>
</feature>
<evidence type="ECO:0000313" key="9">
    <source>
        <dbReference type="EMBL" id="MBO8426167.1"/>
    </source>
</evidence>
<keyword evidence="5 7" id="KW-1133">Transmembrane helix</keyword>
<evidence type="ECO:0000256" key="6">
    <source>
        <dbReference type="ARBA" id="ARBA00023136"/>
    </source>
</evidence>
<dbReference type="PANTHER" id="PTHR43744:SF12">
    <property type="entry name" value="ABC TRANSPORTER PERMEASE PROTEIN MG189-RELATED"/>
    <property type="match status" value="1"/>
</dbReference>
<dbReference type="PROSITE" id="PS50928">
    <property type="entry name" value="ABC_TM1"/>
    <property type="match status" value="1"/>
</dbReference>
<dbReference type="GO" id="GO:0055085">
    <property type="term" value="P:transmembrane transport"/>
    <property type="evidence" value="ECO:0007669"/>
    <property type="project" value="InterPro"/>
</dbReference>
<evidence type="ECO:0000256" key="4">
    <source>
        <dbReference type="ARBA" id="ARBA00022692"/>
    </source>
</evidence>
<protein>
    <submittedName>
        <fullName evidence="9">Carbohydrate ABC transporter permease</fullName>
    </submittedName>
</protein>
<evidence type="ECO:0000256" key="3">
    <source>
        <dbReference type="ARBA" id="ARBA00022475"/>
    </source>
</evidence>
<feature type="domain" description="ABC transmembrane type-1" evidence="8">
    <location>
        <begin position="97"/>
        <end position="289"/>
    </location>
</feature>
<feature type="transmembrane region" description="Helical" evidence="7">
    <location>
        <begin position="100"/>
        <end position="123"/>
    </location>
</feature>
<evidence type="ECO:0000256" key="1">
    <source>
        <dbReference type="ARBA" id="ARBA00004651"/>
    </source>
</evidence>
<dbReference type="GO" id="GO:0005886">
    <property type="term" value="C:plasma membrane"/>
    <property type="evidence" value="ECO:0007669"/>
    <property type="project" value="UniProtKB-SubCell"/>
</dbReference>
<feature type="transmembrane region" description="Helical" evidence="7">
    <location>
        <begin position="268"/>
        <end position="289"/>
    </location>
</feature>
<evidence type="ECO:0000256" key="5">
    <source>
        <dbReference type="ARBA" id="ARBA00022989"/>
    </source>
</evidence>
<name>A0A9D9DEM6_9FIRM</name>
<gene>
    <name evidence="9" type="ORF">IAC61_02455</name>
</gene>
<organism evidence="9 10">
    <name type="scientific">Candidatus Alloenteromonas pullistercoris</name>
    <dbReference type="NCBI Taxonomy" id="2840785"/>
    <lineage>
        <taxon>Bacteria</taxon>
        <taxon>Bacillati</taxon>
        <taxon>Bacillota</taxon>
        <taxon>Bacillota incertae sedis</taxon>
        <taxon>Candidatus Alloenteromonas</taxon>
    </lineage>
</organism>
<dbReference type="Proteomes" id="UP000823634">
    <property type="component" value="Unassembled WGS sequence"/>
</dbReference>
<feature type="transmembrane region" description="Helical" evidence="7">
    <location>
        <begin position="168"/>
        <end position="189"/>
    </location>
</feature>
<comment type="caution">
    <text evidence="9">The sequence shown here is derived from an EMBL/GenBank/DDBJ whole genome shotgun (WGS) entry which is preliminary data.</text>
</comment>
<keyword evidence="6 7" id="KW-0472">Membrane</keyword>
<accession>A0A9D9DEM6</accession>
<proteinExistence type="inferred from homology"/>
<comment type="subcellular location">
    <subcellularLocation>
        <location evidence="1 7">Cell membrane</location>
        <topology evidence="1 7">Multi-pass membrane protein</topology>
    </subcellularLocation>
</comment>
<dbReference type="InterPro" id="IPR035906">
    <property type="entry name" value="MetI-like_sf"/>
</dbReference>
<keyword evidence="2 7" id="KW-0813">Transport</keyword>
<dbReference type="Gene3D" id="1.10.3720.10">
    <property type="entry name" value="MetI-like"/>
    <property type="match status" value="1"/>
</dbReference>
<sequence length="303" mass="34496">MEKTEWNKMEPLRRERKRLSASSIAKKALMALGCAILAFLFLFPIVWMVSNSFKDNDTVFAQMGSIMTFFPPSWNIGEWFVSYTKLFSEFENFGRSILNSVVYCAITITMVLLINSLAGYALARMHFPGGKAMTTIILIMMMVPVETSVVPTYLILYYLGLLTEPLNVIGYLLPGFASLMYTYMFRQFFLSMPVEIEEAARIDGCSRVGVFFKMIVPLSAPIFATVGIFTFMGQWNEYLSAQLIMQNEQYYPLQYYLQIVNNSNPRDLGMIMAALTFSTIPIAIVYIFCQKYIVEGVSFTGLK</sequence>
<keyword evidence="3" id="KW-1003">Cell membrane</keyword>
<reference evidence="9" key="2">
    <citation type="journal article" date="2021" name="PeerJ">
        <title>Extensive microbial diversity within the chicken gut microbiome revealed by metagenomics and culture.</title>
        <authorList>
            <person name="Gilroy R."/>
            <person name="Ravi A."/>
            <person name="Getino M."/>
            <person name="Pursley I."/>
            <person name="Horton D.L."/>
            <person name="Alikhan N.F."/>
            <person name="Baker D."/>
            <person name="Gharbi K."/>
            <person name="Hall N."/>
            <person name="Watson M."/>
            <person name="Adriaenssens E.M."/>
            <person name="Foster-Nyarko E."/>
            <person name="Jarju S."/>
            <person name="Secka A."/>
            <person name="Antonio M."/>
            <person name="Oren A."/>
            <person name="Chaudhuri R.R."/>
            <person name="La Ragione R."/>
            <person name="Hildebrand F."/>
            <person name="Pallen M.J."/>
        </authorList>
    </citation>
    <scope>NUCLEOTIDE SEQUENCE</scope>
    <source>
        <strain evidence="9">17113</strain>
    </source>
</reference>
<comment type="similarity">
    <text evidence="7">Belongs to the binding-protein-dependent transport system permease family.</text>
</comment>
<feature type="transmembrane region" description="Helical" evidence="7">
    <location>
        <begin position="28"/>
        <end position="49"/>
    </location>
</feature>
<dbReference type="SUPFAM" id="SSF161098">
    <property type="entry name" value="MetI-like"/>
    <property type="match status" value="1"/>
</dbReference>
<keyword evidence="4 7" id="KW-0812">Transmembrane</keyword>
<dbReference type="CDD" id="cd06261">
    <property type="entry name" value="TM_PBP2"/>
    <property type="match status" value="1"/>
</dbReference>
<dbReference type="Pfam" id="PF00528">
    <property type="entry name" value="BPD_transp_1"/>
    <property type="match status" value="1"/>
</dbReference>
<dbReference type="AlphaFoldDB" id="A0A9D9DEM6"/>
<dbReference type="InterPro" id="IPR000515">
    <property type="entry name" value="MetI-like"/>
</dbReference>